<comment type="pathway">
    <text evidence="2 19">Energy metabolism; oxidative phosphorylation.</text>
</comment>
<keyword evidence="4 19" id="KW-0813">Transport</keyword>
<keyword evidence="17 19" id="KW-0406">Ion transport</keyword>
<accession>A0A433XE46</accession>
<evidence type="ECO:0000256" key="19">
    <source>
        <dbReference type="PIRNR" id="PIRNR000006"/>
    </source>
</evidence>
<feature type="domain" description="Cytochrome c" evidence="23">
    <location>
        <begin position="208"/>
        <end position="289"/>
    </location>
</feature>
<dbReference type="Proteomes" id="UP000281547">
    <property type="component" value="Unassembled WGS sequence"/>
</dbReference>
<dbReference type="EMBL" id="RZNJ01000002">
    <property type="protein sequence ID" value="RUT32399.1"/>
    <property type="molecule type" value="Genomic_DNA"/>
</dbReference>
<evidence type="ECO:0000256" key="18">
    <source>
        <dbReference type="ARBA" id="ARBA00023136"/>
    </source>
</evidence>
<keyword evidence="10 19" id="KW-0479">Metal-binding</keyword>
<name>A0A433XE46_9HYPH</name>
<evidence type="ECO:0000256" key="6">
    <source>
        <dbReference type="ARBA" id="ARBA00022519"/>
    </source>
</evidence>
<dbReference type="InterPro" id="IPR038414">
    <property type="entry name" value="CcoP_N_sf"/>
</dbReference>
<evidence type="ECO:0000256" key="3">
    <source>
        <dbReference type="ARBA" id="ARBA00006113"/>
    </source>
</evidence>
<keyword evidence="15 19" id="KW-0560">Oxidoreductase</keyword>
<evidence type="ECO:0000256" key="7">
    <source>
        <dbReference type="ARBA" id="ARBA00022617"/>
    </source>
</evidence>
<evidence type="ECO:0000256" key="17">
    <source>
        <dbReference type="ARBA" id="ARBA00023065"/>
    </source>
</evidence>
<proteinExistence type="inferred from homology"/>
<evidence type="ECO:0000256" key="12">
    <source>
        <dbReference type="ARBA" id="ARBA00022781"/>
    </source>
</evidence>
<evidence type="ECO:0000256" key="13">
    <source>
        <dbReference type="ARBA" id="ARBA00022982"/>
    </source>
</evidence>
<keyword evidence="14 22" id="KW-1133">Transmembrane helix</keyword>
<dbReference type="PANTHER" id="PTHR33751:SF1">
    <property type="entry name" value="CBB3-TYPE CYTOCHROME C OXIDASE SUBUNIT FIXP"/>
    <property type="match status" value="1"/>
</dbReference>
<evidence type="ECO:0000256" key="22">
    <source>
        <dbReference type="SAM" id="Phobius"/>
    </source>
</evidence>
<comment type="caution">
    <text evidence="24">The sequence shown here is derived from an EMBL/GenBank/DDBJ whole genome shotgun (WGS) entry which is preliminary data.</text>
</comment>
<feature type="domain" description="Cytochrome c" evidence="23">
    <location>
        <begin position="108"/>
        <end position="196"/>
    </location>
</feature>
<feature type="binding site" description="covalent" evidence="21">
    <location>
        <position position="224"/>
    </location>
    <ligand>
        <name>heme c</name>
        <dbReference type="ChEBI" id="CHEBI:61717"/>
        <label>2</label>
    </ligand>
</feature>
<dbReference type="PANTHER" id="PTHR33751">
    <property type="entry name" value="CBB3-TYPE CYTOCHROME C OXIDASE SUBUNIT FIXP"/>
    <property type="match status" value="1"/>
</dbReference>
<sequence>MAVKEDDPVTGKQTTGHDWNGIKELDTPVPRVVIFFLIVTALFSTVYWILMPAWPLGVTYTRGLLGIDQQTSVENALIRGAIQREDWEREIATLPYDEIEARPELMQIVKESGNTLFGDNCAACHGLDGSGRVGYPDLTSGRWLWGGDPETVEETLRVGINSSHPEGRFAQMPAFGDGMLDRTEIAAVVSYIRSNAEGIDDLGELDAQGVEDGYELYAMNCAACHGEDARGNRELGAPDLLDAHWLYGSDRTDLFQTISNGRAGHMPQWEDRLSLVQRRILALYVGSLSPAERLEALDVE</sequence>
<dbReference type="InterPro" id="IPR032858">
    <property type="entry name" value="CcoP_N"/>
</dbReference>
<evidence type="ECO:0000256" key="20">
    <source>
        <dbReference type="PIRSR" id="PIRSR000006-1"/>
    </source>
</evidence>
<dbReference type="Pfam" id="PF00034">
    <property type="entry name" value="Cytochrom_C"/>
    <property type="match status" value="1"/>
</dbReference>
<comment type="function">
    <text evidence="19">C-type cytochrome. Part of the cbb3-type cytochrome c oxidase complex.</text>
</comment>
<evidence type="ECO:0000256" key="21">
    <source>
        <dbReference type="PIRSR" id="PIRSR000006-2"/>
    </source>
</evidence>
<feature type="binding site" description="axial binding residue" evidence="20">
    <location>
        <position position="225"/>
    </location>
    <ligand>
        <name>heme c</name>
        <dbReference type="ChEBI" id="CHEBI:61717"/>
        <label>2</label>
    </ligand>
    <ligandPart>
        <name>Fe</name>
        <dbReference type="ChEBI" id="CHEBI:18248"/>
    </ligandPart>
</feature>
<dbReference type="Pfam" id="PF14715">
    <property type="entry name" value="FixP_N"/>
    <property type="match status" value="1"/>
</dbReference>
<evidence type="ECO:0000256" key="8">
    <source>
        <dbReference type="ARBA" id="ARBA00022660"/>
    </source>
</evidence>
<dbReference type="PIRSF" id="PIRSF000006">
    <property type="entry name" value="Cbb3-Cox_fixP"/>
    <property type="match status" value="1"/>
</dbReference>
<evidence type="ECO:0000256" key="5">
    <source>
        <dbReference type="ARBA" id="ARBA00022475"/>
    </source>
</evidence>
<feature type="binding site" description="axial binding residue" evidence="20">
    <location>
        <position position="266"/>
    </location>
    <ligand>
        <name>heme c</name>
        <dbReference type="ChEBI" id="CHEBI:61717"/>
        <label>1</label>
    </ligand>
    <ligandPart>
        <name>Fe</name>
        <dbReference type="ChEBI" id="CHEBI:18248"/>
    </ligandPart>
</feature>
<dbReference type="GO" id="GO:0020037">
    <property type="term" value="F:heme binding"/>
    <property type="evidence" value="ECO:0007669"/>
    <property type="project" value="InterPro"/>
</dbReference>
<evidence type="ECO:0000256" key="2">
    <source>
        <dbReference type="ARBA" id="ARBA00004673"/>
    </source>
</evidence>
<evidence type="ECO:0000256" key="14">
    <source>
        <dbReference type="ARBA" id="ARBA00022989"/>
    </source>
</evidence>
<organism evidence="24 25">
    <name type="scientific">Arsenicitalea aurantiaca</name>
    <dbReference type="NCBI Taxonomy" id="1783274"/>
    <lineage>
        <taxon>Bacteria</taxon>
        <taxon>Pseudomonadati</taxon>
        <taxon>Pseudomonadota</taxon>
        <taxon>Alphaproteobacteria</taxon>
        <taxon>Hyphomicrobiales</taxon>
        <taxon>Devosiaceae</taxon>
        <taxon>Arsenicitalea</taxon>
    </lineage>
</organism>
<dbReference type="AlphaFoldDB" id="A0A433XE46"/>
<comment type="similarity">
    <text evidence="3 19">Belongs to the CcoP / FixP family.</text>
</comment>
<evidence type="ECO:0000259" key="23">
    <source>
        <dbReference type="PROSITE" id="PS51007"/>
    </source>
</evidence>
<evidence type="ECO:0000256" key="4">
    <source>
        <dbReference type="ARBA" id="ARBA00022448"/>
    </source>
</evidence>
<keyword evidence="7 19" id="KW-0349">Heme</keyword>
<feature type="binding site" description="axial binding residue" evidence="20">
    <location>
        <position position="125"/>
    </location>
    <ligand>
        <name>heme c</name>
        <dbReference type="ChEBI" id="CHEBI:61717"/>
        <label>1</label>
    </ligand>
    <ligandPart>
        <name>Fe</name>
        <dbReference type="ChEBI" id="CHEBI:18248"/>
    </ligandPart>
</feature>
<comment type="cofactor">
    <cofactor evidence="19 21">
        <name>heme c</name>
        <dbReference type="ChEBI" id="CHEBI:61717"/>
    </cofactor>
    <text evidence="19 21">Binds 2 heme C groups per subunit.</text>
</comment>
<feature type="binding site" description="covalent" evidence="21">
    <location>
        <position position="121"/>
    </location>
    <ligand>
        <name>heme c</name>
        <dbReference type="ChEBI" id="CHEBI:61717"/>
        <label>1</label>
    </ligand>
</feature>
<keyword evidence="6 19" id="KW-0997">Cell inner membrane</keyword>
<dbReference type="GO" id="GO:0006119">
    <property type="term" value="P:oxidative phosphorylation"/>
    <property type="evidence" value="ECO:0007669"/>
    <property type="project" value="UniProtKB-UniPathway"/>
</dbReference>
<dbReference type="InterPro" id="IPR036909">
    <property type="entry name" value="Cyt_c-like_dom_sf"/>
</dbReference>
<dbReference type="RefSeq" id="WP_127187356.1">
    <property type="nucleotide sequence ID" value="NZ_RZNJ01000002.1"/>
</dbReference>
<evidence type="ECO:0000256" key="1">
    <source>
        <dbReference type="ARBA" id="ARBA00004533"/>
    </source>
</evidence>
<reference evidence="24 25" key="1">
    <citation type="journal article" date="2016" name="Int. J. Syst. Evol. Microbiol.">
        <title>Arsenicitalea aurantiaca gen. nov., sp. nov., a new member of the family Hyphomicrobiaceae, isolated from high-arsenic sediment.</title>
        <authorList>
            <person name="Mu Y."/>
            <person name="Zhou L."/>
            <person name="Zeng X.C."/>
            <person name="Liu L."/>
            <person name="Pan Y."/>
            <person name="Chen X."/>
            <person name="Wang J."/>
            <person name="Li S."/>
            <person name="Li W.J."/>
            <person name="Wang Y."/>
        </authorList>
    </citation>
    <scope>NUCLEOTIDE SEQUENCE [LARGE SCALE GENOMIC DNA]</scope>
    <source>
        <strain evidence="24 25">42-50</strain>
    </source>
</reference>
<evidence type="ECO:0000256" key="9">
    <source>
        <dbReference type="ARBA" id="ARBA00022692"/>
    </source>
</evidence>
<comment type="subunit">
    <text evidence="19">Component of the cbb3-type cytochrome c oxidase.</text>
</comment>
<keyword evidence="8 19" id="KW-0679">Respiratory chain</keyword>
<dbReference type="InterPro" id="IPR050597">
    <property type="entry name" value="Cytochrome_c_Oxidase_Subunit"/>
</dbReference>
<evidence type="ECO:0000256" key="16">
    <source>
        <dbReference type="ARBA" id="ARBA00023004"/>
    </source>
</evidence>
<dbReference type="InterPro" id="IPR004678">
    <property type="entry name" value="Cyt_c_oxidase_cbb3_su3"/>
</dbReference>
<keyword evidence="16 19" id="KW-0408">Iron</keyword>
<evidence type="ECO:0000256" key="15">
    <source>
        <dbReference type="ARBA" id="ARBA00023002"/>
    </source>
</evidence>
<evidence type="ECO:0000256" key="10">
    <source>
        <dbReference type="ARBA" id="ARBA00022723"/>
    </source>
</evidence>
<dbReference type="Gene3D" id="6.10.280.130">
    <property type="match status" value="1"/>
</dbReference>
<comment type="subcellular location">
    <subcellularLocation>
        <location evidence="1 19">Cell inner membrane</location>
    </subcellularLocation>
</comment>
<dbReference type="GO" id="GO:0009055">
    <property type="term" value="F:electron transfer activity"/>
    <property type="evidence" value="ECO:0007669"/>
    <property type="project" value="InterPro"/>
</dbReference>
<dbReference type="Pfam" id="PF13442">
    <property type="entry name" value="Cytochrome_CBB3"/>
    <property type="match status" value="1"/>
</dbReference>
<evidence type="ECO:0000313" key="24">
    <source>
        <dbReference type="EMBL" id="RUT32399.1"/>
    </source>
</evidence>
<dbReference type="Gene3D" id="1.10.760.10">
    <property type="entry name" value="Cytochrome c-like domain"/>
    <property type="match status" value="2"/>
</dbReference>
<keyword evidence="25" id="KW-1185">Reference proteome</keyword>
<keyword evidence="5 19" id="KW-1003">Cell membrane</keyword>
<dbReference type="SUPFAM" id="SSF46626">
    <property type="entry name" value="Cytochrome c"/>
    <property type="match status" value="2"/>
</dbReference>
<feature type="binding site" description="covalent" evidence="21">
    <location>
        <position position="221"/>
    </location>
    <ligand>
        <name>heme c</name>
        <dbReference type="ChEBI" id="CHEBI:61717"/>
        <label>2</label>
    </ligand>
</feature>
<dbReference type="GO" id="GO:0046872">
    <property type="term" value="F:metal ion binding"/>
    <property type="evidence" value="ECO:0007669"/>
    <property type="project" value="UniProtKB-KW"/>
</dbReference>
<feature type="transmembrane region" description="Helical" evidence="22">
    <location>
        <begin position="32"/>
        <end position="50"/>
    </location>
</feature>
<dbReference type="InterPro" id="IPR009056">
    <property type="entry name" value="Cyt_c-like_dom"/>
</dbReference>
<evidence type="ECO:0000313" key="25">
    <source>
        <dbReference type="Proteomes" id="UP000281547"/>
    </source>
</evidence>
<dbReference type="OrthoDB" id="9811281at2"/>
<keyword evidence="9 22" id="KW-0812">Transmembrane</keyword>
<keyword evidence="12 19" id="KW-0375">Hydrogen ion transport</keyword>
<protein>
    <recommendedName>
        <fullName evidence="19">Cbb3-type cytochrome c oxidase subunit</fullName>
    </recommendedName>
</protein>
<keyword evidence="11" id="KW-0677">Repeat</keyword>
<dbReference type="NCBIfam" id="TIGR00782">
    <property type="entry name" value="ccoP"/>
    <property type="match status" value="1"/>
</dbReference>
<dbReference type="PROSITE" id="PS51007">
    <property type="entry name" value="CYTC"/>
    <property type="match status" value="2"/>
</dbReference>
<dbReference type="GO" id="GO:0016491">
    <property type="term" value="F:oxidoreductase activity"/>
    <property type="evidence" value="ECO:0007669"/>
    <property type="project" value="UniProtKB-KW"/>
</dbReference>
<gene>
    <name evidence="24" type="primary">ccoP</name>
    <name evidence="24" type="ORF">EMQ25_04355</name>
</gene>
<dbReference type="UniPathway" id="UPA00705"/>
<feature type="binding site" description="covalent" evidence="21">
    <location>
        <position position="124"/>
    </location>
    <ligand>
        <name>heme c</name>
        <dbReference type="ChEBI" id="CHEBI:61717"/>
        <label>1</label>
    </ligand>
</feature>
<dbReference type="GO" id="GO:0005886">
    <property type="term" value="C:plasma membrane"/>
    <property type="evidence" value="ECO:0007669"/>
    <property type="project" value="UniProtKB-SubCell"/>
</dbReference>
<keyword evidence="13 19" id="KW-0249">Electron transport</keyword>
<dbReference type="GO" id="GO:1902600">
    <property type="term" value="P:proton transmembrane transport"/>
    <property type="evidence" value="ECO:0007669"/>
    <property type="project" value="UniProtKB-KW"/>
</dbReference>
<feature type="binding site" description="axial binding residue" evidence="20">
    <location>
        <position position="172"/>
    </location>
    <ligand>
        <name>heme c</name>
        <dbReference type="ChEBI" id="CHEBI:61717"/>
        <label>2</label>
    </ligand>
    <ligandPart>
        <name>Fe</name>
        <dbReference type="ChEBI" id="CHEBI:18248"/>
    </ligandPart>
</feature>
<keyword evidence="18 19" id="KW-0472">Membrane</keyword>
<evidence type="ECO:0000256" key="11">
    <source>
        <dbReference type="ARBA" id="ARBA00022737"/>
    </source>
</evidence>